<evidence type="ECO:0000313" key="1">
    <source>
        <dbReference type="EMBL" id="KAF7312558.1"/>
    </source>
</evidence>
<dbReference type="EMBL" id="JACAZF010000002">
    <property type="protein sequence ID" value="KAF7312558.1"/>
    <property type="molecule type" value="Genomic_DNA"/>
</dbReference>
<dbReference type="Proteomes" id="UP000636479">
    <property type="component" value="Unassembled WGS sequence"/>
</dbReference>
<keyword evidence="2" id="KW-1185">Reference proteome</keyword>
<reference evidence="1" key="1">
    <citation type="submission" date="2020-05" db="EMBL/GenBank/DDBJ databases">
        <title>Mycena genomes resolve the evolution of fungal bioluminescence.</title>
        <authorList>
            <person name="Tsai I.J."/>
        </authorList>
    </citation>
    <scope>NUCLEOTIDE SEQUENCE</scope>
    <source>
        <strain evidence="1">171206Taipei</strain>
    </source>
</reference>
<dbReference type="GeneID" id="59342087"/>
<dbReference type="RefSeq" id="XP_037224666.1">
    <property type="nucleotide sequence ID" value="XM_037359571.1"/>
</dbReference>
<accession>A0A8H6WF62</accession>
<comment type="caution">
    <text evidence="1">The sequence shown here is derived from an EMBL/GenBank/DDBJ whole genome shotgun (WGS) entry which is preliminary data.</text>
</comment>
<proteinExistence type="predicted"/>
<protein>
    <submittedName>
        <fullName evidence="1">Uncharacterized protein</fullName>
    </submittedName>
</protein>
<gene>
    <name evidence="1" type="ORF">MIND_00269800</name>
</gene>
<name>A0A8H6WF62_9AGAR</name>
<sequence>MAENSVKRISKSNFPAGVDDATIISPTASSIGSSATSGATATTLAEVFEIILKILCGKDSRFPLTNATEEAKTQAFDELMAKVKTILFSNKIPIQMASDINPSMS</sequence>
<dbReference type="AlphaFoldDB" id="A0A8H6WF62"/>
<evidence type="ECO:0000313" key="2">
    <source>
        <dbReference type="Proteomes" id="UP000636479"/>
    </source>
</evidence>
<organism evidence="1 2">
    <name type="scientific">Mycena indigotica</name>
    <dbReference type="NCBI Taxonomy" id="2126181"/>
    <lineage>
        <taxon>Eukaryota</taxon>
        <taxon>Fungi</taxon>
        <taxon>Dikarya</taxon>
        <taxon>Basidiomycota</taxon>
        <taxon>Agaricomycotina</taxon>
        <taxon>Agaricomycetes</taxon>
        <taxon>Agaricomycetidae</taxon>
        <taxon>Agaricales</taxon>
        <taxon>Marasmiineae</taxon>
        <taxon>Mycenaceae</taxon>
        <taxon>Mycena</taxon>
    </lineage>
</organism>